<dbReference type="InterPro" id="IPR014729">
    <property type="entry name" value="Rossmann-like_a/b/a_fold"/>
</dbReference>
<comment type="catalytic activity">
    <reaction evidence="7">
        <text>L-aspartate + L-glutamine + ATP + H2O = L-asparagine + L-glutamate + AMP + diphosphate + H(+)</text>
        <dbReference type="Rhea" id="RHEA:12228"/>
        <dbReference type="ChEBI" id="CHEBI:15377"/>
        <dbReference type="ChEBI" id="CHEBI:15378"/>
        <dbReference type="ChEBI" id="CHEBI:29985"/>
        <dbReference type="ChEBI" id="CHEBI:29991"/>
        <dbReference type="ChEBI" id="CHEBI:30616"/>
        <dbReference type="ChEBI" id="CHEBI:33019"/>
        <dbReference type="ChEBI" id="CHEBI:58048"/>
        <dbReference type="ChEBI" id="CHEBI:58359"/>
        <dbReference type="ChEBI" id="CHEBI:456215"/>
        <dbReference type="EC" id="6.3.5.4"/>
    </reaction>
</comment>
<dbReference type="RefSeq" id="WP_259094412.1">
    <property type="nucleotide sequence ID" value="NZ_JANUCP010000002.1"/>
</dbReference>
<dbReference type="SUPFAM" id="SSF56235">
    <property type="entry name" value="N-terminal nucleophile aminohydrolases (Ntn hydrolases)"/>
    <property type="match status" value="1"/>
</dbReference>
<comment type="pathway">
    <text evidence="1">Amino-acid biosynthesis; L-asparagine biosynthesis; L-asparagine from L-aspartate (L-Gln route): step 1/1.</text>
</comment>
<feature type="coiled-coil region" evidence="8">
    <location>
        <begin position="238"/>
        <end position="265"/>
    </location>
</feature>
<dbReference type="GO" id="GO:0004066">
    <property type="term" value="F:asparagine synthase (glutamine-hydrolyzing) activity"/>
    <property type="evidence" value="ECO:0007669"/>
    <property type="project" value="UniProtKB-EC"/>
</dbReference>
<dbReference type="EC" id="6.3.5.4" evidence="3"/>
<comment type="similarity">
    <text evidence="2">Belongs to the asparagine synthetase family.</text>
</comment>
<comment type="caution">
    <text evidence="11">The sequence shown here is derived from an EMBL/GenBank/DDBJ whole genome shotgun (WGS) entry which is preliminary data.</text>
</comment>
<keyword evidence="6" id="KW-0315">Glutamine amidotransferase</keyword>
<keyword evidence="8" id="KW-0175">Coiled coil</keyword>
<evidence type="ECO:0000259" key="10">
    <source>
        <dbReference type="PROSITE" id="PS51278"/>
    </source>
</evidence>
<evidence type="ECO:0000256" key="8">
    <source>
        <dbReference type="SAM" id="Coils"/>
    </source>
</evidence>
<feature type="domain" description="Glutamine amidotransferase type-2" evidence="10">
    <location>
        <begin position="1"/>
        <end position="228"/>
    </location>
</feature>
<dbReference type="InterPro" id="IPR033738">
    <property type="entry name" value="AsnB_N"/>
</dbReference>
<evidence type="ECO:0000256" key="4">
    <source>
        <dbReference type="ARBA" id="ARBA00022741"/>
    </source>
</evidence>
<dbReference type="Gene3D" id="3.60.20.10">
    <property type="entry name" value="Glutamine Phosphoribosylpyrophosphate, subunit 1, domain 1"/>
    <property type="match status" value="1"/>
</dbReference>
<evidence type="ECO:0000256" key="7">
    <source>
        <dbReference type="ARBA" id="ARBA00048741"/>
    </source>
</evidence>
<evidence type="ECO:0000256" key="2">
    <source>
        <dbReference type="ARBA" id="ARBA00005752"/>
    </source>
</evidence>
<feature type="compositionally biased region" description="Basic and acidic residues" evidence="9">
    <location>
        <begin position="22"/>
        <end position="38"/>
    </location>
</feature>
<evidence type="ECO:0000256" key="6">
    <source>
        <dbReference type="ARBA" id="ARBA00022962"/>
    </source>
</evidence>
<dbReference type="Proteomes" id="UP001204798">
    <property type="component" value="Unassembled WGS sequence"/>
</dbReference>
<evidence type="ECO:0000256" key="9">
    <source>
        <dbReference type="SAM" id="MobiDB-lite"/>
    </source>
</evidence>
<dbReference type="Gene3D" id="3.40.50.620">
    <property type="entry name" value="HUPs"/>
    <property type="match status" value="2"/>
</dbReference>
<dbReference type="PANTHER" id="PTHR43284:SF1">
    <property type="entry name" value="ASPARAGINE SYNTHETASE"/>
    <property type="match status" value="1"/>
</dbReference>
<reference evidence="11 12" key="1">
    <citation type="submission" date="2022-08" db="EMBL/GenBank/DDBJ databases">
        <title>Bacterial and archaeal communities from various locations to study Microbial Dark Matter (Phase II).</title>
        <authorList>
            <person name="Stepanauskas R."/>
        </authorList>
    </citation>
    <scope>NUCLEOTIDE SEQUENCE [LARGE SCALE GENOMIC DNA]</scope>
    <source>
        <strain evidence="11 12">PD1</strain>
    </source>
</reference>
<dbReference type="PROSITE" id="PS51278">
    <property type="entry name" value="GATASE_TYPE_2"/>
    <property type="match status" value="1"/>
</dbReference>
<evidence type="ECO:0000256" key="3">
    <source>
        <dbReference type="ARBA" id="ARBA00012737"/>
    </source>
</evidence>
<dbReference type="PANTHER" id="PTHR43284">
    <property type="entry name" value="ASPARAGINE SYNTHETASE (GLUTAMINE-HYDROLYZING)"/>
    <property type="match status" value="1"/>
</dbReference>
<dbReference type="InterPro" id="IPR006426">
    <property type="entry name" value="Asn_synth_AEB"/>
</dbReference>
<gene>
    <name evidence="11" type="ORF">M2350_000905</name>
</gene>
<dbReference type="InterPro" id="IPR029055">
    <property type="entry name" value="Ntn_hydrolases_N"/>
</dbReference>
<dbReference type="InterPro" id="IPR051786">
    <property type="entry name" value="ASN_synthetase/amidase"/>
</dbReference>
<evidence type="ECO:0000256" key="1">
    <source>
        <dbReference type="ARBA" id="ARBA00005187"/>
    </source>
</evidence>
<evidence type="ECO:0000256" key="5">
    <source>
        <dbReference type="ARBA" id="ARBA00022840"/>
    </source>
</evidence>
<keyword evidence="11" id="KW-0436">Ligase</keyword>
<keyword evidence="5" id="KW-0067">ATP-binding</keyword>
<evidence type="ECO:0000313" key="12">
    <source>
        <dbReference type="Proteomes" id="UP001204798"/>
    </source>
</evidence>
<accession>A0ABT2ENL6</accession>
<name>A0ABT2ENL6_9BACT</name>
<protein>
    <recommendedName>
        <fullName evidence="3">asparagine synthase (glutamine-hydrolyzing)</fullName>
        <ecNumber evidence="3">6.3.5.4</ecNumber>
    </recommendedName>
</protein>
<keyword evidence="12" id="KW-1185">Reference proteome</keyword>
<keyword evidence="4" id="KW-0547">Nucleotide-binding</keyword>
<dbReference type="NCBIfam" id="TIGR01536">
    <property type="entry name" value="asn_synth_AEB"/>
    <property type="match status" value="1"/>
</dbReference>
<dbReference type="CDD" id="cd01991">
    <property type="entry name" value="Asn_synthase_B_C"/>
    <property type="match status" value="1"/>
</dbReference>
<dbReference type="SUPFAM" id="SSF52402">
    <property type="entry name" value="Adenine nucleotide alpha hydrolases-like"/>
    <property type="match status" value="1"/>
</dbReference>
<dbReference type="Pfam" id="PF13537">
    <property type="entry name" value="GATase_7"/>
    <property type="match status" value="1"/>
</dbReference>
<organism evidence="11 12">
    <name type="scientific">Candidatus Fervidibacter sacchari</name>
    <dbReference type="NCBI Taxonomy" id="1448929"/>
    <lineage>
        <taxon>Bacteria</taxon>
        <taxon>Candidatus Fervidibacterota</taxon>
        <taxon>Candidatus Fervidibacter</taxon>
    </lineage>
</organism>
<dbReference type="PIRSF" id="PIRSF001589">
    <property type="entry name" value="Asn_synthetase_glu-h"/>
    <property type="match status" value="1"/>
</dbReference>
<dbReference type="InterPro" id="IPR001962">
    <property type="entry name" value="Asn_synthase"/>
</dbReference>
<dbReference type="InterPro" id="IPR017932">
    <property type="entry name" value="GATase_2_dom"/>
</dbReference>
<dbReference type="EMBL" id="JANUCP010000002">
    <property type="protein sequence ID" value="MCS3918505.1"/>
    <property type="molecule type" value="Genomic_DNA"/>
</dbReference>
<feature type="region of interest" description="Disordered" evidence="9">
    <location>
        <begin position="19"/>
        <end position="38"/>
    </location>
</feature>
<dbReference type="CDD" id="cd00712">
    <property type="entry name" value="AsnB"/>
    <property type="match status" value="1"/>
</dbReference>
<proteinExistence type="inferred from homology"/>
<dbReference type="Pfam" id="PF00733">
    <property type="entry name" value="Asn_synthase"/>
    <property type="match status" value="1"/>
</dbReference>
<sequence>MQRMVEALRHRGPDGCGVWIGDAEKRSNGDTEKRGRGETEKYAYIGHTRLAIIDLSEAGKQPMPNEDGSVWVSYNGEIYNFLELRSLLEQKGHRFRSRTDTEVLVHAYEEWGDDFVTKLRGMFAFAIWDEERKRNGETGKRRSGAKGRLLLARDRLGIKPLFYAHLPDGTLVFASELNAVLQHPSVSREIDPLAVDAYFAYGYIPAPLTIYRDVRKLPPAHYLVWENGEIKLQRYWQLDFTKKRTENAEELAEELRERLKETVKLHLISDVPLGAFLSGGMDSSSIVALMAQVSDRPVKTFSIGFDDEKFNELPYARLIAQRYGTEHHEFIVAAPTASLMPDLVGYFGEPFADSSALPTFIVSKIAREHVTVVLSGDGGDEIFAGYEWTRRALLWTSKPQPQSPIASRQSPNLWHEALIRHGTSFWHRLLKAWRDWRSGPVATFQRRTRTPFAIRQLLYSRDLLEALNGQVADYIQDELLRNAPVSDWREIFLYCDAMLYLPDDCLTKVDRMSMAVALEVRPPLLDHTIVEFAASLPFDFKWRNGTTKWLLKQAMKNDLPQETMRQRKQGFSIPVAKWMRGPLADEVAASVNNRDQFLNPESVRKMIALHREGKANFGHLLWRVYVWGVWRGVMRNS</sequence>
<evidence type="ECO:0000313" key="11">
    <source>
        <dbReference type="EMBL" id="MCS3918505.1"/>
    </source>
</evidence>